<evidence type="ECO:0000313" key="4">
    <source>
        <dbReference type="Proteomes" id="UP001500359"/>
    </source>
</evidence>
<dbReference type="PANTHER" id="PTHR48098">
    <property type="entry name" value="ENTEROCHELIN ESTERASE-RELATED"/>
    <property type="match status" value="1"/>
</dbReference>
<evidence type="ECO:0008006" key="5">
    <source>
        <dbReference type="Google" id="ProtNLM"/>
    </source>
</evidence>
<name>A0ABP3WVT6_9ALTE</name>
<dbReference type="SUPFAM" id="SSF53474">
    <property type="entry name" value="alpha/beta-Hydrolases"/>
    <property type="match status" value="1"/>
</dbReference>
<dbReference type="Proteomes" id="UP001500359">
    <property type="component" value="Unassembled WGS sequence"/>
</dbReference>
<feature type="compositionally biased region" description="Low complexity" evidence="1">
    <location>
        <begin position="52"/>
        <end position="66"/>
    </location>
</feature>
<feature type="region of interest" description="Disordered" evidence="1">
    <location>
        <begin position="46"/>
        <end position="66"/>
    </location>
</feature>
<keyword evidence="2" id="KW-0732">Signal</keyword>
<accession>A0ABP3WVT6</accession>
<protein>
    <recommendedName>
        <fullName evidence="5">Alpha/beta hydrolase</fullName>
    </recommendedName>
</protein>
<proteinExistence type="predicted"/>
<dbReference type="InterPro" id="IPR050583">
    <property type="entry name" value="Mycobacterial_A85_antigen"/>
</dbReference>
<dbReference type="InterPro" id="IPR000801">
    <property type="entry name" value="Esterase-like"/>
</dbReference>
<feature type="chain" id="PRO_5045826572" description="Alpha/beta hydrolase" evidence="2">
    <location>
        <begin position="31"/>
        <end position="313"/>
    </location>
</feature>
<dbReference type="PANTHER" id="PTHR48098:SF6">
    <property type="entry name" value="FERRI-BACILLIBACTIN ESTERASE BESA"/>
    <property type="match status" value="1"/>
</dbReference>
<evidence type="ECO:0000313" key="3">
    <source>
        <dbReference type="EMBL" id="GAA0857428.1"/>
    </source>
</evidence>
<evidence type="ECO:0000256" key="2">
    <source>
        <dbReference type="SAM" id="SignalP"/>
    </source>
</evidence>
<evidence type="ECO:0000256" key="1">
    <source>
        <dbReference type="SAM" id="MobiDB-lite"/>
    </source>
</evidence>
<gene>
    <name evidence="3" type="ORF">GCM10009114_23190</name>
</gene>
<dbReference type="Gene3D" id="3.40.50.1820">
    <property type="entry name" value="alpha/beta hydrolase"/>
    <property type="match status" value="1"/>
</dbReference>
<feature type="signal peptide" evidence="2">
    <location>
        <begin position="1"/>
        <end position="30"/>
    </location>
</feature>
<dbReference type="InterPro" id="IPR029058">
    <property type="entry name" value="AB_hydrolase_fold"/>
</dbReference>
<organism evidence="3 4">
    <name type="scientific">Aliiglaciecola litoralis</name>
    <dbReference type="NCBI Taxonomy" id="582857"/>
    <lineage>
        <taxon>Bacteria</taxon>
        <taxon>Pseudomonadati</taxon>
        <taxon>Pseudomonadota</taxon>
        <taxon>Gammaproteobacteria</taxon>
        <taxon>Alteromonadales</taxon>
        <taxon>Alteromonadaceae</taxon>
        <taxon>Aliiglaciecola</taxon>
    </lineage>
</organism>
<keyword evidence="4" id="KW-1185">Reference proteome</keyword>
<reference evidence="4" key="1">
    <citation type="journal article" date="2019" name="Int. J. Syst. Evol. Microbiol.">
        <title>The Global Catalogue of Microorganisms (GCM) 10K type strain sequencing project: providing services to taxonomists for standard genome sequencing and annotation.</title>
        <authorList>
            <consortium name="The Broad Institute Genomics Platform"/>
            <consortium name="The Broad Institute Genome Sequencing Center for Infectious Disease"/>
            <person name="Wu L."/>
            <person name="Ma J."/>
        </authorList>
    </citation>
    <scope>NUCLEOTIDE SEQUENCE [LARGE SCALE GENOMIC DNA]</scope>
    <source>
        <strain evidence="4">JCM 15896</strain>
    </source>
</reference>
<comment type="caution">
    <text evidence="3">The sequence shown here is derived from an EMBL/GenBank/DDBJ whole genome shotgun (WGS) entry which is preliminary data.</text>
</comment>
<dbReference type="RefSeq" id="WP_343860119.1">
    <property type="nucleotide sequence ID" value="NZ_BAAAFD010000006.1"/>
</dbReference>
<dbReference type="EMBL" id="BAAAFD010000006">
    <property type="protein sequence ID" value="GAA0857428.1"/>
    <property type="molecule type" value="Genomic_DNA"/>
</dbReference>
<dbReference type="Pfam" id="PF00756">
    <property type="entry name" value="Esterase"/>
    <property type="match status" value="1"/>
</dbReference>
<sequence length="313" mass="35087">MHHSRMFCIAICVVLTLTGTLGCQPSSQQANNSDASDVVNDTSVQNDKADVQNQQSPTPSTTSTAQANVHILPVEFKVPGLDRTRKVRLYLPPDYDNDTDYYPVLYMHDGQNLFDDATSFVGEWRVDEALNQLAKQHNFKLIVVGIDNGGDKRIVELGPYDHAEYGRSESKAYLNLIIDVIKPYIDTHYRTKADVTNTGIMGSSMGGLFSHFAIYTRPDVFSKAGIYSPSFWYSEQVFALTQENPLPKSAKLDFLVGTKEGDGMVADTNKMVRLIQSQQHPAKHLRSEVVVDAEHNESFWASRFAQSVLWLFQ</sequence>
<dbReference type="PROSITE" id="PS51257">
    <property type="entry name" value="PROKAR_LIPOPROTEIN"/>
    <property type="match status" value="1"/>
</dbReference>